<evidence type="ECO:0000313" key="1">
    <source>
        <dbReference type="EMBL" id="VDN94749.1"/>
    </source>
</evidence>
<evidence type="ECO:0000313" key="2">
    <source>
        <dbReference type="Proteomes" id="UP000278627"/>
    </source>
</evidence>
<accession>A0A0N4TXD8</accession>
<dbReference type="WBParaSite" id="BPAG_0001363601-mRNA-1">
    <property type="protein sequence ID" value="BPAG_0001363601-mRNA-1"/>
    <property type="gene ID" value="BPAG_0001363601"/>
</dbReference>
<gene>
    <name evidence="1" type="ORF">BPAG_LOCUS13564</name>
</gene>
<sequence length="164" mass="18944">MITLIGRGLRMELRSAVRMLDGWIRRMFAYRVYVCLSLRRSNKGIPLFPSKSTEEILEIRKGIDLLKLLEVIAEIVVLNHKVLLLVSSSGPNYITHFVNKQMQRQDCITFFATMGSSKIAETYRHRNSQQEKGEHDIDIFQLIFNYFTAFNFPLKGLSSKGNIT</sequence>
<evidence type="ECO:0000313" key="3">
    <source>
        <dbReference type="WBParaSite" id="BPAG_0001363601-mRNA-1"/>
    </source>
</evidence>
<dbReference type="AlphaFoldDB" id="A0A0N4TXD8"/>
<dbReference type="Proteomes" id="UP000278627">
    <property type="component" value="Unassembled WGS sequence"/>
</dbReference>
<name>A0A0N4TXD8_BRUPA</name>
<reference evidence="3" key="1">
    <citation type="submission" date="2017-02" db="UniProtKB">
        <authorList>
            <consortium name="WormBaseParasite"/>
        </authorList>
    </citation>
    <scope>IDENTIFICATION</scope>
</reference>
<protein>
    <submittedName>
        <fullName evidence="3">DFP domain-containing protein</fullName>
    </submittedName>
</protein>
<proteinExistence type="predicted"/>
<reference evidence="1 2" key="2">
    <citation type="submission" date="2018-11" db="EMBL/GenBank/DDBJ databases">
        <authorList>
            <consortium name="Pathogen Informatics"/>
        </authorList>
    </citation>
    <scope>NUCLEOTIDE SEQUENCE [LARGE SCALE GENOMIC DNA]</scope>
</reference>
<organism evidence="3">
    <name type="scientific">Brugia pahangi</name>
    <name type="common">Filarial nematode worm</name>
    <dbReference type="NCBI Taxonomy" id="6280"/>
    <lineage>
        <taxon>Eukaryota</taxon>
        <taxon>Metazoa</taxon>
        <taxon>Ecdysozoa</taxon>
        <taxon>Nematoda</taxon>
        <taxon>Chromadorea</taxon>
        <taxon>Rhabditida</taxon>
        <taxon>Spirurina</taxon>
        <taxon>Spiruromorpha</taxon>
        <taxon>Filarioidea</taxon>
        <taxon>Onchocercidae</taxon>
        <taxon>Brugia</taxon>
    </lineage>
</organism>
<dbReference type="EMBL" id="UZAD01013411">
    <property type="protein sequence ID" value="VDN94749.1"/>
    <property type="molecule type" value="Genomic_DNA"/>
</dbReference>
<keyword evidence="2" id="KW-1185">Reference proteome</keyword>